<dbReference type="PANTHER" id="PTHR43065:SF34">
    <property type="entry name" value="SPORULATION KINASE A"/>
    <property type="match status" value="1"/>
</dbReference>
<evidence type="ECO:0000313" key="10">
    <source>
        <dbReference type="Proteomes" id="UP000217696"/>
    </source>
</evidence>
<dbReference type="AlphaFoldDB" id="A0A0U5BBI1"/>
<evidence type="ECO:0000256" key="6">
    <source>
        <dbReference type="ARBA" id="ARBA00022777"/>
    </source>
</evidence>
<dbReference type="InterPro" id="IPR005467">
    <property type="entry name" value="His_kinase_dom"/>
</dbReference>
<evidence type="ECO:0000256" key="1">
    <source>
        <dbReference type="ARBA" id="ARBA00000085"/>
    </source>
</evidence>
<dbReference type="GO" id="GO:0005524">
    <property type="term" value="F:ATP binding"/>
    <property type="evidence" value="ECO:0007669"/>
    <property type="project" value="UniProtKB-KW"/>
</dbReference>
<dbReference type="CDD" id="cd00082">
    <property type="entry name" value="HisKA"/>
    <property type="match status" value="1"/>
</dbReference>
<evidence type="ECO:0000256" key="7">
    <source>
        <dbReference type="ARBA" id="ARBA00022840"/>
    </source>
</evidence>
<dbReference type="KEGG" id="asoc:CB4_02235"/>
<protein>
    <recommendedName>
        <fullName evidence="2">histidine kinase</fullName>
        <ecNumber evidence="2">2.7.13.3</ecNumber>
    </recommendedName>
</protein>
<dbReference type="SMART" id="SM00086">
    <property type="entry name" value="PAC"/>
    <property type="match status" value="1"/>
</dbReference>
<dbReference type="Gene3D" id="1.10.287.130">
    <property type="match status" value="1"/>
</dbReference>
<dbReference type="Pfam" id="PF02518">
    <property type="entry name" value="HATPase_c"/>
    <property type="match status" value="1"/>
</dbReference>
<dbReference type="SUPFAM" id="SSF55785">
    <property type="entry name" value="PYP-like sensor domain (PAS domain)"/>
    <property type="match status" value="1"/>
</dbReference>
<dbReference type="InterPro" id="IPR036890">
    <property type="entry name" value="HATPase_C_sf"/>
</dbReference>
<dbReference type="InterPro" id="IPR001610">
    <property type="entry name" value="PAC"/>
</dbReference>
<dbReference type="SUPFAM" id="SSF55874">
    <property type="entry name" value="ATPase domain of HSP90 chaperone/DNA topoisomerase II/histidine kinase"/>
    <property type="match status" value="1"/>
</dbReference>
<evidence type="ECO:0000256" key="2">
    <source>
        <dbReference type="ARBA" id="ARBA00012438"/>
    </source>
</evidence>
<dbReference type="OrthoDB" id="9815750at2"/>
<keyword evidence="4 9" id="KW-0808">Transferase</keyword>
<dbReference type="InterPro" id="IPR035965">
    <property type="entry name" value="PAS-like_dom_sf"/>
</dbReference>
<keyword evidence="10" id="KW-1185">Reference proteome</keyword>
<evidence type="ECO:0000256" key="4">
    <source>
        <dbReference type="ARBA" id="ARBA00022679"/>
    </source>
</evidence>
<reference evidence="9 10" key="1">
    <citation type="submission" date="2015-12" db="EMBL/GenBank/DDBJ databases">
        <title>Genome sequence of Aneurinibacillus soli.</title>
        <authorList>
            <person name="Lee J.S."/>
            <person name="Lee K.C."/>
            <person name="Kim K.K."/>
            <person name="Lee B.W."/>
        </authorList>
    </citation>
    <scope>NUCLEOTIDE SEQUENCE [LARGE SCALE GENOMIC DNA]</scope>
    <source>
        <strain evidence="9 10">CB4</strain>
    </source>
</reference>
<dbReference type="InterPro" id="IPR000014">
    <property type="entry name" value="PAS"/>
</dbReference>
<gene>
    <name evidence="9" type="primary">kinE_4</name>
    <name evidence="9" type="ORF">CB4_02235</name>
</gene>
<comment type="catalytic activity">
    <reaction evidence="1">
        <text>ATP + protein L-histidine = ADP + protein N-phospho-L-histidine.</text>
        <dbReference type="EC" id="2.7.13.3"/>
    </reaction>
</comment>
<keyword evidence="5" id="KW-0547">Nucleotide-binding</keyword>
<dbReference type="SMART" id="SM00387">
    <property type="entry name" value="HATPase_c"/>
    <property type="match status" value="1"/>
</dbReference>
<proteinExistence type="predicted"/>
<keyword evidence="3" id="KW-0597">Phosphoprotein</keyword>
<dbReference type="Pfam" id="PF00512">
    <property type="entry name" value="HisKA"/>
    <property type="match status" value="1"/>
</dbReference>
<dbReference type="SUPFAM" id="SSF47384">
    <property type="entry name" value="Homodimeric domain of signal transducing histidine kinase"/>
    <property type="match status" value="1"/>
</dbReference>
<dbReference type="GO" id="GO:0000155">
    <property type="term" value="F:phosphorelay sensor kinase activity"/>
    <property type="evidence" value="ECO:0007669"/>
    <property type="project" value="InterPro"/>
</dbReference>
<keyword evidence="8" id="KW-0902">Two-component regulatory system</keyword>
<dbReference type="EMBL" id="AP017312">
    <property type="protein sequence ID" value="BAU28061.1"/>
    <property type="molecule type" value="Genomic_DNA"/>
</dbReference>
<dbReference type="Gene3D" id="3.30.450.20">
    <property type="entry name" value="PAS domain"/>
    <property type="match status" value="1"/>
</dbReference>
<evidence type="ECO:0000256" key="3">
    <source>
        <dbReference type="ARBA" id="ARBA00022553"/>
    </source>
</evidence>
<dbReference type="PANTHER" id="PTHR43065">
    <property type="entry name" value="SENSOR HISTIDINE KINASE"/>
    <property type="match status" value="1"/>
</dbReference>
<dbReference type="InterPro" id="IPR003594">
    <property type="entry name" value="HATPase_dom"/>
</dbReference>
<dbReference type="PRINTS" id="PR00344">
    <property type="entry name" value="BCTRLSENSOR"/>
</dbReference>
<dbReference type="InterPro" id="IPR036097">
    <property type="entry name" value="HisK_dim/P_sf"/>
</dbReference>
<dbReference type="SMART" id="SM00091">
    <property type="entry name" value="PAS"/>
    <property type="match status" value="1"/>
</dbReference>
<evidence type="ECO:0000256" key="8">
    <source>
        <dbReference type="ARBA" id="ARBA00023012"/>
    </source>
</evidence>
<dbReference type="Proteomes" id="UP000217696">
    <property type="component" value="Chromosome"/>
</dbReference>
<dbReference type="NCBIfam" id="TIGR00229">
    <property type="entry name" value="sensory_box"/>
    <property type="match status" value="1"/>
</dbReference>
<evidence type="ECO:0000256" key="5">
    <source>
        <dbReference type="ARBA" id="ARBA00022741"/>
    </source>
</evidence>
<dbReference type="Gene3D" id="3.30.565.10">
    <property type="entry name" value="Histidine kinase-like ATPase, C-terminal domain"/>
    <property type="match status" value="1"/>
</dbReference>
<accession>A0A0U5BBI1</accession>
<dbReference type="SMART" id="SM00388">
    <property type="entry name" value="HisKA"/>
    <property type="match status" value="1"/>
</dbReference>
<dbReference type="PROSITE" id="PS50113">
    <property type="entry name" value="PAC"/>
    <property type="match status" value="1"/>
</dbReference>
<sequence length="376" mass="41993">MAEKIEAVIVRKGTEDRVGQALRESDERFRKAFDYSAIGMALVSLSGRFLKVNSALCEITGYGEEELLAKTFQTITHVDDMVEEVAYTQKLIAGEIHHFTLEMRYIHKCGRIIWILLNVSLVRDECDSPLYFIAQIQDITERKQAEEMLRKSEKLNAVGQLAAGVAHEVRNPLTVLKGFIQLMQAQREDEQGHLALMMSEVEHIEAIITEFLVLAKPQAIRFQSNDLATIISHVAALISTRAVMNSIQISTRIAADLPHIECDENQIKQVFVNMLQNAVESMPGGGLIMITAARLGKDHVQIRFIDEGCGIAKERISHLGEPFYSNKEKGTGLGLMVSYKIIETHKGTIKVESRVGKGTVFTIILPVSQLVKKQHG</sequence>
<dbReference type="EC" id="2.7.13.3" evidence="2"/>
<evidence type="ECO:0000313" key="9">
    <source>
        <dbReference type="EMBL" id="BAU28061.1"/>
    </source>
</evidence>
<dbReference type="PROSITE" id="PS50109">
    <property type="entry name" value="HIS_KIN"/>
    <property type="match status" value="1"/>
</dbReference>
<keyword evidence="7" id="KW-0067">ATP-binding</keyword>
<organism evidence="9 10">
    <name type="scientific">Aneurinibacillus soli</name>
    <dbReference type="NCBI Taxonomy" id="1500254"/>
    <lineage>
        <taxon>Bacteria</taxon>
        <taxon>Bacillati</taxon>
        <taxon>Bacillota</taxon>
        <taxon>Bacilli</taxon>
        <taxon>Bacillales</taxon>
        <taxon>Paenibacillaceae</taxon>
        <taxon>Aneurinibacillus group</taxon>
        <taxon>Aneurinibacillus</taxon>
    </lineage>
</organism>
<dbReference type="PROSITE" id="PS50112">
    <property type="entry name" value="PAS"/>
    <property type="match status" value="1"/>
</dbReference>
<dbReference type="InterPro" id="IPR004358">
    <property type="entry name" value="Sig_transdc_His_kin-like_C"/>
</dbReference>
<name>A0A0U5BBI1_9BACL</name>
<dbReference type="Pfam" id="PF13426">
    <property type="entry name" value="PAS_9"/>
    <property type="match status" value="1"/>
</dbReference>
<keyword evidence="6 9" id="KW-0418">Kinase</keyword>
<dbReference type="RefSeq" id="WP_096465849.1">
    <property type="nucleotide sequence ID" value="NZ_AP017312.1"/>
</dbReference>
<dbReference type="InterPro" id="IPR003661">
    <property type="entry name" value="HisK_dim/P_dom"/>
</dbReference>
<dbReference type="CDD" id="cd00130">
    <property type="entry name" value="PAS"/>
    <property type="match status" value="1"/>
</dbReference>
<dbReference type="InterPro" id="IPR000700">
    <property type="entry name" value="PAS-assoc_C"/>
</dbReference>